<evidence type="ECO:0000313" key="7">
    <source>
        <dbReference type="EMBL" id="CAF1211810.1"/>
    </source>
</evidence>
<evidence type="ECO:0000256" key="3">
    <source>
        <dbReference type="ARBA" id="ARBA00022912"/>
    </source>
</evidence>
<dbReference type="InterPro" id="IPR000340">
    <property type="entry name" value="Dual-sp_phosphatase_cat-dom"/>
</dbReference>
<organism evidence="7 8">
    <name type="scientific">Adineta steineri</name>
    <dbReference type="NCBI Taxonomy" id="433720"/>
    <lineage>
        <taxon>Eukaryota</taxon>
        <taxon>Metazoa</taxon>
        <taxon>Spiralia</taxon>
        <taxon>Gnathifera</taxon>
        <taxon>Rotifera</taxon>
        <taxon>Eurotatoria</taxon>
        <taxon>Bdelloidea</taxon>
        <taxon>Adinetida</taxon>
        <taxon>Adinetidae</taxon>
        <taxon>Adineta</taxon>
    </lineage>
</organism>
<dbReference type="PANTHER" id="PTHR45961:SF6">
    <property type="entry name" value="IP21249P"/>
    <property type="match status" value="1"/>
</dbReference>
<dbReference type="InterPro" id="IPR020422">
    <property type="entry name" value="TYR_PHOSPHATASE_DUAL_dom"/>
</dbReference>
<evidence type="ECO:0000313" key="8">
    <source>
        <dbReference type="Proteomes" id="UP000663832"/>
    </source>
</evidence>
<reference evidence="7" key="1">
    <citation type="submission" date="2021-02" db="EMBL/GenBank/DDBJ databases">
        <authorList>
            <person name="Nowell W R."/>
        </authorList>
    </citation>
    <scope>NUCLEOTIDE SEQUENCE</scope>
</reference>
<feature type="domain" description="Tyrosine specific protein phosphatases" evidence="6">
    <location>
        <begin position="74"/>
        <end position="134"/>
    </location>
</feature>
<evidence type="ECO:0000259" key="5">
    <source>
        <dbReference type="PROSITE" id="PS50054"/>
    </source>
</evidence>
<dbReference type="InterPro" id="IPR052103">
    <property type="entry name" value="Dual_spec_Phospatases"/>
</dbReference>
<gene>
    <name evidence="7" type="ORF">QVE165_LOCUS26408</name>
</gene>
<dbReference type="EMBL" id="CAJNOM010000196">
    <property type="protein sequence ID" value="CAF1211810.1"/>
    <property type="molecule type" value="Genomic_DNA"/>
</dbReference>
<evidence type="ECO:0000256" key="4">
    <source>
        <dbReference type="SAM" id="MobiDB-lite"/>
    </source>
</evidence>
<dbReference type="CDD" id="cd14498">
    <property type="entry name" value="DSP"/>
    <property type="match status" value="1"/>
</dbReference>
<feature type="region of interest" description="Disordered" evidence="4">
    <location>
        <begin position="329"/>
        <end position="375"/>
    </location>
</feature>
<evidence type="ECO:0000259" key="6">
    <source>
        <dbReference type="PROSITE" id="PS50056"/>
    </source>
</evidence>
<dbReference type="AlphaFoldDB" id="A0A814X5S0"/>
<dbReference type="PROSITE" id="PS50056">
    <property type="entry name" value="TYR_PHOSPHATASE_2"/>
    <property type="match status" value="1"/>
</dbReference>
<dbReference type="SUPFAM" id="SSF52799">
    <property type="entry name" value="(Phosphotyrosine protein) phosphatases II"/>
    <property type="match status" value="1"/>
</dbReference>
<dbReference type="Pfam" id="PF00782">
    <property type="entry name" value="DSPc"/>
    <property type="match status" value="1"/>
</dbReference>
<dbReference type="InterPro" id="IPR000387">
    <property type="entry name" value="Tyr_Pase_dom"/>
</dbReference>
<dbReference type="InterPro" id="IPR016130">
    <property type="entry name" value="Tyr_Pase_AS"/>
</dbReference>
<dbReference type="InterPro" id="IPR029021">
    <property type="entry name" value="Prot-tyrosine_phosphatase-like"/>
</dbReference>
<dbReference type="Gene3D" id="3.90.190.10">
    <property type="entry name" value="Protein tyrosine phosphatase superfamily"/>
    <property type="match status" value="1"/>
</dbReference>
<dbReference type="Proteomes" id="UP000663832">
    <property type="component" value="Unassembled WGS sequence"/>
</dbReference>
<keyword evidence="8" id="KW-1185">Reference proteome</keyword>
<feature type="region of interest" description="Disordered" evidence="4">
    <location>
        <begin position="231"/>
        <end position="253"/>
    </location>
</feature>
<evidence type="ECO:0000256" key="2">
    <source>
        <dbReference type="ARBA" id="ARBA00022801"/>
    </source>
</evidence>
<keyword evidence="2" id="KW-0378">Hydrolase</keyword>
<evidence type="ECO:0000256" key="1">
    <source>
        <dbReference type="ARBA" id="ARBA00008601"/>
    </source>
</evidence>
<evidence type="ECO:0008006" key="9">
    <source>
        <dbReference type="Google" id="ProtNLM"/>
    </source>
</evidence>
<dbReference type="PROSITE" id="PS50054">
    <property type="entry name" value="TYR_PHOSPHATASE_DUAL"/>
    <property type="match status" value="1"/>
</dbReference>
<dbReference type="PROSITE" id="PS00383">
    <property type="entry name" value="TYR_PHOSPHATASE_1"/>
    <property type="match status" value="1"/>
</dbReference>
<dbReference type="SMART" id="SM00195">
    <property type="entry name" value="DSPc"/>
    <property type="match status" value="1"/>
</dbReference>
<accession>A0A814X5S0</accession>
<name>A0A814X5S0_9BILA</name>
<feature type="region of interest" description="Disordered" evidence="4">
    <location>
        <begin position="179"/>
        <end position="198"/>
    </location>
</feature>
<sequence>MANFNRMTFLMAISEITPQIFISGQIAATLEQVQRLGITYIVNVALESSAIVYPKSVKLEKYDILDFPNAPISNYFNTITDKIHDHLTANKQHKVLVHCMAGISRSTTIVLAYLIRYMNLSLREAYLLCKKHRPICFPNLGFWNQLIAYESQLRRENSVKMIPTQYGNVPDVAFEEIKQYTTQQQQQQPGSIPIPTSSYASTISNPASGITISNDTASSQTRSVSRDVYANHSSGLTRSRSLAGPPNSRPSVAAASTYISNPAYQTPMFTTNRQTFLAPTRFGVSRLLNNNAPAHHNSFSSGSTIYASNRHVPIGVPANVKHRFTPHHPHHHTHYHHYHTPSVATNSVPETLNNDQQRSRYDTTYRSSFIKPLAP</sequence>
<dbReference type="OrthoDB" id="285418at2759"/>
<comment type="caution">
    <text evidence="7">The sequence shown here is derived from an EMBL/GenBank/DDBJ whole genome shotgun (WGS) entry which is preliminary data.</text>
</comment>
<protein>
    <recommendedName>
        <fullName evidence="9">Protein-tyrosine-phosphatase</fullName>
    </recommendedName>
</protein>
<proteinExistence type="inferred from homology"/>
<feature type="compositionally biased region" description="Polar residues" evidence="4">
    <location>
        <begin position="342"/>
        <end position="356"/>
    </location>
</feature>
<keyword evidence="3" id="KW-0904">Protein phosphatase</keyword>
<feature type="compositionally biased region" description="Basic residues" evidence="4">
    <location>
        <begin position="329"/>
        <end position="339"/>
    </location>
</feature>
<feature type="compositionally biased region" description="Polar residues" evidence="4">
    <location>
        <begin position="231"/>
        <end position="240"/>
    </location>
</feature>
<dbReference type="GO" id="GO:0005737">
    <property type="term" value="C:cytoplasm"/>
    <property type="evidence" value="ECO:0007669"/>
    <property type="project" value="TreeGrafter"/>
</dbReference>
<comment type="similarity">
    <text evidence="1">Belongs to the protein-tyrosine phosphatase family. Non-receptor class dual specificity subfamily.</text>
</comment>
<dbReference type="PANTHER" id="PTHR45961">
    <property type="entry name" value="IP21249P"/>
    <property type="match status" value="1"/>
</dbReference>
<feature type="domain" description="Tyrosine-protein phosphatase" evidence="5">
    <location>
        <begin position="12"/>
        <end position="155"/>
    </location>
</feature>
<dbReference type="GO" id="GO:0004721">
    <property type="term" value="F:phosphoprotein phosphatase activity"/>
    <property type="evidence" value="ECO:0007669"/>
    <property type="project" value="UniProtKB-KW"/>
</dbReference>